<feature type="domain" description="Peptidase M24" evidence="4">
    <location>
        <begin position="329"/>
        <end position="527"/>
    </location>
</feature>
<dbReference type="InterPro" id="IPR000587">
    <property type="entry name" value="Creatinase_N"/>
</dbReference>
<dbReference type="CDD" id="cd01085">
    <property type="entry name" value="APP"/>
    <property type="match status" value="1"/>
</dbReference>
<dbReference type="STRING" id="461836.A0A0L0D1Z9"/>
<evidence type="ECO:0000256" key="1">
    <source>
        <dbReference type="ARBA" id="ARBA00008766"/>
    </source>
</evidence>
<evidence type="ECO:0000313" key="7">
    <source>
        <dbReference type="EMBL" id="KNC46302.1"/>
    </source>
</evidence>
<dbReference type="InterPro" id="IPR029149">
    <property type="entry name" value="Creatin/AminoP/Spt16_N"/>
</dbReference>
<keyword evidence="2" id="KW-0479">Metal-binding</keyword>
<dbReference type="GO" id="GO:0070006">
    <property type="term" value="F:metalloaminopeptidase activity"/>
    <property type="evidence" value="ECO:0007669"/>
    <property type="project" value="InterPro"/>
</dbReference>
<dbReference type="InterPro" id="IPR050422">
    <property type="entry name" value="X-Pro_aminopeptidase_P"/>
</dbReference>
<dbReference type="GO" id="GO:0005737">
    <property type="term" value="C:cytoplasm"/>
    <property type="evidence" value="ECO:0007669"/>
    <property type="project" value="UniProtKB-ARBA"/>
</dbReference>
<accession>A0A0L0D1Z9</accession>
<dbReference type="InterPro" id="IPR033740">
    <property type="entry name" value="Pept_M24B"/>
</dbReference>
<dbReference type="Pfam" id="PF01321">
    <property type="entry name" value="Creatinase_N"/>
    <property type="match status" value="1"/>
</dbReference>
<comment type="similarity">
    <text evidence="1">Belongs to the peptidase M24B family.</text>
</comment>
<dbReference type="OMA" id="LTHFRYT"/>
<dbReference type="Gene3D" id="3.90.230.10">
    <property type="entry name" value="Creatinase/methionine aminopeptidase superfamily"/>
    <property type="match status" value="1"/>
</dbReference>
<dbReference type="RefSeq" id="XP_013760595.1">
    <property type="nucleotide sequence ID" value="XM_013905141.1"/>
</dbReference>
<keyword evidence="8" id="KW-1185">Reference proteome</keyword>
<name>A0A0L0D1Z9_THETB</name>
<dbReference type="PANTHER" id="PTHR43763:SF6">
    <property type="entry name" value="XAA-PRO AMINOPEPTIDASE 1"/>
    <property type="match status" value="1"/>
</dbReference>
<dbReference type="eggNOG" id="KOG2413">
    <property type="taxonomic scope" value="Eukaryota"/>
</dbReference>
<dbReference type="AlphaFoldDB" id="A0A0L0D1Z9"/>
<keyword evidence="3" id="KW-0378">Hydrolase</keyword>
<reference evidence="7 8" key="1">
    <citation type="submission" date="2010-05" db="EMBL/GenBank/DDBJ databases">
        <title>The Genome Sequence of Thecamonas trahens ATCC 50062.</title>
        <authorList>
            <consortium name="The Broad Institute Genome Sequencing Platform"/>
            <person name="Russ C."/>
            <person name="Cuomo C."/>
            <person name="Shea T."/>
            <person name="Young S.K."/>
            <person name="Zeng Q."/>
            <person name="Koehrsen M."/>
            <person name="Haas B."/>
            <person name="Borodovsky M."/>
            <person name="Guigo R."/>
            <person name="Alvarado L."/>
            <person name="Berlin A."/>
            <person name="Bochicchio J."/>
            <person name="Borenstein D."/>
            <person name="Chapman S."/>
            <person name="Chen Z."/>
            <person name="Freedman E."/>
            <person name="Gellesch M."/>
            <person name="Goldberg J."/>
            <person name="Griggs A."/>
            <person name="Gujja S."/>
            <person name="Heilman E."/>
            <person name="Heiman D."/>
            <person name="Hepburn T."/>
            <person name="Howarth C."/>
            <person name="Jen D."/>
            <person name="Larson L."/>
            <person name="Mehta T."/>
            <person name="Park D."/>
            <person name="Pearson M."/>
            <person name="Roberts A."/>
            <person name="Saif S."/>
            <person name="Shenoy N."/>
            <person name="Sisk P."/>
            <person name="Stolte C."/>
            <person name="Sykes S."/>
            <person name="Thomson T."/>
            <person name="Walk T."/>
            <person name="White J."/>
            <person name="Yandava C."/>
            <person name="Burger G."/>
            <person name="Gray M.W."/>
            <person name="Holland P.W.H."/>
            <person name="King N."/>
            <person name="Lang F.B.F."/>
            <person name="Roger A.J."/>
            <person name="Ruiz-Trillo I."/>
            <person name="Lander E."/>
            <person name="Nusbaum C."/>
        </authorList>
    </citation>
    <scope>NUCLEOTIDE SEQUENCE [LARGE SCALE GENOMIC DNA]</scope>
    <source>
        <strain evidence="7 8">ATCC 50062</strain>
    </source>
</reference>
<gene>
    <name evidence="7" type="ORF">AMSG_02754</name>
</gene>
<dbReference type="FunFam" id="3.90.230.10:FF:000004">
    <property type="entry name" value="xaa-Pro aminopeptidase 1 isoform X1"/>
    <property type="match status" value="1"/>
</dbReference>
<dbReference type="InterPro" id="IPR036005">
    <property type="entry name" value="Creatinase/aminopeptidase-like"/>
</dbReference>
<dbReference type="Proteomes" id="UP000054408">
    <property type="component" value="Unassembled WGS sequence"/>
</dbReference>
<dbReference type="SUPFAM" id="SSF53092">
    <property type="entry name" value="Creatinase/prolidase N-terminal domain"/>
    <property type="match status" value="1"/>
</dbReference>
<dbReference type="Pfam" id="PF00557">
    <property type="entry name" value="Peptidase_M24"/>
    <property type="match status" value="1"/>
</dbReference>
<protein>
    <submittedName>
        <fullName evidence="7">Peptidase</fullName>
    </submittedName>
</protein>
<dbReference type="SUPFAM" id="SSF55920">
    <property type="entry name" value="Creatinase/aminopeptidase"/>
    <property type="match status" value="1"/>
</dbReference>
<evidence type="ECO:0000313" key="8">
    <source>
        <dbReference type="Proteomes" id="UP000054408"/>
    </source>
</evidence>
<dbReference type="InterPro" id="IPR000994">
    <property type="entry name" value="Pept_M24"/>
</dbReference>
<evidence type="ECO:0000256" key="3">
    <source>
        <dbReference type="ARBA" id="ARBA00022801"/>
    </source>
</evidence>
<dbReference type="InterPro" id="IPR032416">
    <property type="entry name" value="Peptidase_M24_C"/>
</dbReference>
<dbReference type="OrthoDB" id="9995434at2759"/>
<proteinExistence type="inferred from homology"/>
<evidence type="ECO:0000259" key="4">
    <source>
        <dbReference type="Pfam" id="PF00557"/>
    </source>
</evidence>
<evidence type="ECO:0000259" key="5">
    <source>
        <dbReference type="Pfam" id="PF01321"/>
    </source>
</evidence>
<dbReference type="EMBL" id="GL349442">
    <property type="protein sequence ID" value="KNC46302.1"/>
    <property type="molecule type" value="Genomic_DNA"/>
</dbReference>
<dbReference type="Gene3D" id="3.40.350.10">
    <property type="entry name" value="Creatinase/prolidase N-terminal domain"/>
    <property type="match status" value="2"/>
</dbReference>
<feature type="domain" description="Peptidase M24 C-terminal" evidence="6">
    <location>
        <begin position="541"/>
        <end position="600"/>
    </location>
</feature>
<evidence type="ECO:0000259" key="6">
    <source>
        <dbReference type="Pfam" id="PF16188"/>
    </source>
</evidence>
<sequence length="603" mass="64259">MASTATSPAAEAGSKAVAAMREALVAAGADAYYLPHGDEHANEYLSPHHERIAFVSGFTGSAGTVVVTATQTLLWTDGRYYLQAENQLYPGWKLMRSHAELAPGAWLKAEGHTRVASPASTLGHATAARLKAHGCSLALLDDNPVDSVWNASGSRPLPARAPIVPLATTYTGEDAASKIARISAAVHSAGYAAVLVTALDEIAWLLNCRGSDIPYNPVFLSVALVLTPEAKTQLDASHAVTLWLDDPNGCRLDEEGRSSLAAANVNIVPVLNQAHIATALEAAAAAGNVWLDGRTVPMAYASVVECKAQSATSPINDAKSIKNATELEGLRACHLRDGAALTRFMYALESRISAGDTLSECEAAAMLEHERSIEADYVSLSFETISSSGPNGAVIHYAPQAETARVLAADEPYLVDSGGQYLDGTTDVTRCRVFSSPSAHMKRCYTRVLQGHIALATAYLWRDGLDYRHGTGHGVGAYLNVHEGPHLISYRAAANNPPLKAGMTVTNEPGYYEDGAFGFRIENVMLVVPAATPHNFDATDFLAFETITFAPLARDLIDVALLSQAERDWVDAYHQQVLDHLTPRMASDEQRAWLGQACASLGA</sequence>
<evidence type="ECO:0000256" key="2">
    <source>
        <dbReference type="ARBA" id="ARBA00022723"/>
    </source>
</evidence>
<dbReference type="Pfam" id="PF16188">
    <property type="entry name" value="Peptidase_M24_C"/>
    <property type="match status" value="1"/>
</dbReference>
<organism evidence="7 8">
    <name type="scientific">Thecamonas trahens ATCC 50062</name>
    <dbReference type="NCBI Taxonomy" id="461836"/>
    <lineage>
        <taxon>Eukaryota</taxon>
        <taxon>Apusozoa</taxon>
        <taxon>Apusomonadida</taxon>
        <taxon>Apusomonadidae</taxon>
        <taxon>Thecamonas</taxon>
    </lineage>
</organism>
<dbReference type="GO" id="GO:0046872">
    <property type="term" value="F:metal ion binding"/>
    <property type="evidence" value="ECO:0007669"/>
    <property type="project" value="UniProtKB-KW"/>
</dbReference>
<dbReference type="PANTHER" id="PTHR43763">
    <property type="entry name" value="XAA-PRO AMINOPEPTIDASE 1"/>
    <property type="match status" value="1"/>
</dbReference>
<dbReference type="Pfam" id="PF16189">
    <property type="entry name" value="Creatinase_N_2"/>
    <property type="match status" value="1"/>
</dbReference>
<dbReference type="GeneID" id="25562407"/>
<feature type="domain" description="Creatinase N-terminal" evidence="5">
    <location>
        <begin position="18"/>
        <end position="137"/>
    </location>
</feature>